<evidence type="ECO:0000256" key="2">
    <source>
        <dbReference type="ARBA" id="ARBA00012438"/>
    </source>
</evidence>
<evidence type="ECO:0000256" key="1">
    <source>
        <dbReference type="ARBA" id="ARBA00000085"/>
    </source>
</evidence>
<protein>
    <recommendedName>
        <fullName evidence="2">histidine kinase</fullName>
        <ecNumber evidence="2">2.7.13.3</ecNumber>
    </recommendedName>
</protein>
<dbReference type="Gene3D" id="3.30.565.10">
    <property type="entry name" value="Histidine kinase-like ATPase, C-terminal domain"/>
    <property type="match status" value="1"/>
</dbReference>
<proteinExistence type="predicted"/>
<evidence type="ECO:0000256" key="5">
    <source>
        <dbReference type="ARBA" id="ARBA00023012"/>
    </source>
</evidence>
<evidence type="ECO:0000313" key="7">
    <source>
        <dbReference type="EMBL" id="CAD5985880.1"/>
    </source>
</evidence>
<dbReference type="PRINTS" id="PR00344">
    <property type="entry name" value="BCTRLSENSOR"/>
</dbReference>
<dbReference type="InterPro" id="IPR036890">
    <property type="entry name" value="HATPase_C_sf"/>
</dbReference>
<dbReference type="InterPro" id="IPR003594">
    <property type="entry name" value="HATPase_dom"/>
</dbReference>
<keyword evidence="8" id="KW-1185">Reference proteome</keyword>
<organism evidence="7 8">
    <name type="scientific">Planktothrix pseudagardhii</name>
    <dbReference type="NCBI Taxonomy" id="132604"/>
    <lineage>
        <taxon>Bacteria</taxon>
        <taxon>Bacillati</taxon>
        <taxon>Cyanobacteriota</taxon>
        <taxon>Cyanophyceae</taxon>
        <taxon>Oscillatoriophycideae</taxon>
        <taxon>Oscillatoriales</taxon>
        <taxon>Microcoleaceae</taxon>
        <taxon>Planktothrix</taxon>
    </lineage>
</organism>
<feature type="domain" description="Histidine kinase" evidence="6">
    <location>
        <begin position="1"/>
        <end position="106"/>
    </location>
</feature>
<dbReference type="PANTHER" id="PTHR43547:SF2">
    <property type="entry name" value="HYBRID SIGNAL TRANSDUCTION HISTIDINE KINASE C"/>
    <property type="match status" value="1"/>
</dbReference>
<evidence type="ECO:0000313" key="8">
    <source>
        <dbReference type="Proteomes" id="UP001153719"/>
    </source>
</evidence>
<keyword evidence="7" id="KW-0808">Transferase</keyword>
<dbReference type="PROSITE" id="PS50109">
    <property type="entry name" value="HIS_KIN"/>
    <property type="match status" value="1"/>
</dbReference>
<accession>A0A9W4DAN5</accession>
<gene>
    <name evidence="7" type="primary">kdpD</name>
    <name evidence="7" type="ORF">NO713_05494</name>
</gene>
<dbReference type="EMBL" id="LR882967">
    <property type="protein sequence ID" value="CAD5985880.1"/>
    <property type="molecule type" value="Genomic_DNA"/>
</dbReference>
<dbReference type="CDD" id="cd00075">
    <property type="entry name" value="HATPase"/>
    <property type="match status" value="1"/>
</dbReference>
<evidence type="ECO:0000256" key="4">
    <source>
        <dbReference type="ARBA" id="ARBA00022777"/>
    </source>
</evidence>
<dbReference type="Pfam" id="PF02518">
    <property type="entry name" value="HATPase_c"/>
    <property type="match status" value="1"/>
</dbReference>
<keyword evidence="4" id="KW-0418">Kinase</keyword>
<dbReference type="AlphaFoldDB" id="A0A9W4DAN5"/>
<dbReference type="Proteomes" id="UP001153719">
    <property type="component" value="Chromosome"/>
</dbReference>
<dbReference type="PANTHER" id="PTHR43547">
    <property type="entry name" value="TWO-COMPONENT HISTIDINE KINASE"/>
    <property type="match status" value="1"/>
</dbReference>
<dbReference type="InterPro" id="IPR004358">
    <property type="entry name" value="Sig_transdc_His_kin-like_C"/>
</dbReference>
<reference evidence="7" key="1">
    <citation type="submission" date="2020-09" db="EMBL/GenBank/DDBJ databases">
        <authorList>
            <person name="Blom J."/>
        </authorList>
    </citation>
    <scope>NUCLEOTIDE SEQUENCE</scope>
    <source>
        <strain evidence="7">No.713</strain>
    </source>
</reference>
<sequence>MFQRVLDNLLSNALKFSPEESKIIVSAEYLLDGGVKIKIADEGKGVTDDLKQRIFEKYEIGTLIPGISQIGLGLAFCKMIVEAHGGTITVDNNQPQGSIFEITLNR</sequence>
<keyword evidence="5" id="KW-0902">Two-component regulatory system</keyword>
<evidence type="ECO:0000256" key="3">
    <source>
        <dbReference type="ARBA" id="ARBA00022553"/>
    </source>
</evidence>
<evidence type="ECO:0000259" key="6">
    <source>
        <dbReference type="PROSITE" id="PS50109"/>
    </source>
</evidence>
<dbReference type="SMART" id="SM00387">
    <property type="entry name" value="HATPase_c"/>
    <property type="match status" value="1"/>
</dbReference>
<dbReference type="GO" id="GO:0000155">
    <property type="term" value="F:phosphorelay sensor kinase activity"/>
    <property type="evidence" value="ECO:0007669"/>
    <property type="project" value="TreeGrafter"/>
</dbReference>
<dbReference type="EC" id="2.7.13.3" evidence="2"/>
<dbReference type="KEGG" id="ppsu:NO713_05494"/>
<dbReference type="SUPFAM" id="SSF55874">
    <property type="entry name" value="ATPase domain of HSP90 chaperone/DNA topoisomerase II/histidine kinase"/>
    <property type="match status" value="1"/>
</dbReference>
<keyword evidence="3" id="KW-0597">Phosphoprotein</keyword>
<dbReference type="RefSeq" id="WP_254175081.1">
    <property type="nucleotide sequence ID" value="NZ_LR882967.1"/>
</dbReference>
<name>A0A9W4DAN5_9CYAN</name>
<dbReference type="InterPro" id="IPR005467">
    <property type="entry name" value="His_kinase_dom"/>
</dbReference>
<comment type="catalytic activity">
    <reaction evidence="1">
        <text>ATP + protein L-histidine = ADP + protein N-phospho-L-histidine.</text>
        <dbReference type="EC" id="2.7.13.3"/>
    </reaction>
</comment>